<evidence type="ECO:0000313" key="2">
    <source>
        <dbReference type="Proteomes" id="UP000295188"/>
    </source>
</evidence>
<evidence type="ECO:0000313" key="1">
    <source>
        <dbReference type="EMBL" id="TCS77168.1"/>
    </source>
</evidence>
<keyword evidence="2" id="KW-1185">Reference proteome</keyword>
<protein>
    <submittedName>
        <fullName evidence="1">DUF2993 family protein</fullName>
    </submittedName>
</protein>
<comment type="caution">
    <text evidence="1">The sequence shown here is derived from an EMBL/GenBank/DDBJ whole genome shotgun (WGS) entry which is preliminary data.</text>
</comment>
<reference evidence="1 2" key="1">
    <citation type="submission" date="2019-03" db="EMBL/GenBank/DDBJ databases">
        <title>Genomic Encyclopedia of Type Strains, Phase IV (KMG-IV): sequencing the most valuable type-strain genomes for metagenomic binning, comparative biology and taxonomic classification.</title>
        <authorList>
            <person name="Goeker M."/>
        </authorList>
    </citation>
    <scope>NUCLEOTIDE SEQUENCE [LARGE SCALE GENOMIC DNA]</scope>
    <source>
        <strain evidence="1 2">DSM 20467</strain>
    </source>
</reference>
<proteinExistence type="predicted"/>
<dbReference type="AlphaFoldDB" id="A0A4R3K399"/>
<dbReference type="InterPro" id="IPR021373">
    <property type="entry name" value="DUF2993"/>
</dbReference>
<dbReference type="Pfam" id="PF11209">
    <property type="entry name" value="LmeA"/>
    <property type="match status" value="1"/>
</dbReference>
<sequence>MIKLRKILVIVSSLIILATVLTSLVLPNYVSYTIYNYLKNDMHARNIQGEVQTHPPFMIADGKIDRVYYKADAALIGQTEVHDLLLTGDKLYIDMPDLLQQRFTVDKAEDIALSCTIDEKSLERLLLQKITRLHSATVLITPQLVTVTANIPILDNNIAANMTGSIYTADGNIYFKIAEFNVENTLLGKISLNTQDAIMLLDKNKLPFGARIDSVTQENNQISIKASAHKE</sequence>
<accession>A0A4R3K399</accession>
<organism evidence="1 2">
    <name type="scientific">Pectinatus cerevisiiphilus</name>
    <dbReference type="NCBI Taxonomy" id="86956"/>
    <lineage>
        <taxon>Bacteria</taxon>
        <taxon>Bacillati</taxon>
        <taxon>Bacillota</taxon>
        <taxon>Negativicutes</taxon>
        <taxon>Selenomonadales</taxon>
        <taxon>Selenomonadaceae</taxon>
        <taxon>Pectinatus</taxon>
    </lineage>
</organism>
<name>A0A4R3K399_9FIRM</name>
<dbReference type="Proteomes" id="UP000295188">
    <property type="component" value="Unassembled WGS sequence"/>
</dbReference>
<dbReference type="EMBL" id="SMAA01000018">
    <property type="protein sequence ID" value="TCS77168.1"/>
    <property type="molecule type" value="Genomic_DNA"/>
</dbReference>
<gene>
    <name evidence="1" type="ORF">EDC37_11843</name>
</gene>